<dbReference type="SMART" id="SM01005">
    <property type="entry name" value="Ala_racemase_C"/>
    <property type="match status" value="1"/>
</dbReference>
<evidence type="ECO:0000313" key="9">
    <source>
        <dbReference type="EMBL" id="HDD53406.1"/>
    </source>
</evidence>
<comment type="function">
    <text evidence="5">Catalyzes the interconversion of L-alanine and D-alanine. May also act on other amino acids.</text>
</comment>
<dbReference type="NCBIfam" id="TIGR00492">
    <property type="entry name" value="alr"/>
    <property type="match status" value="1"/>
</dbReference>
<dbReference type="CDD" id="cd00430">
    <property type="entry name" value="PLPDE_III_AR"/>
    <property type="match status" value="1"/>
</dbReference>
<dbReference type="Pfam" id="PF00842">
    <property type="entry name" value="Ala_racemase_C"/>
    <property type="match status" value="1"/>
</dbReference>
<dbReference type="AlphaFoldDB" id="A0A7C0Y904"/>
<feature type="binding site" evidence="5 7">
    <location>
        <position position="321"/>
    </location>
    <ligand>
        <name>substrate</name>
    </ligand>
</feature>
<dbReference type="GO" id="GO:0030632">
    <property type="term" value="P:D-alanine biosynthetic process"/>
    <property type="evidence" value="ECO:0007669"/>
    <property type="project" value="UniProtKB-UniRule"/>
</dbReference>
<dbReference type="InterPro" id="IPR000821">
    <property type="entry name" value="Ala_racemase"/>
</dbReference>
<evidence type="ECO:0000256" key="7">
    <source>
        <dbReference type="PIRSR" id="PIRSR600821-52"/>
    </source>
</evidence>
<proteinExistence type="inferred from homology"/>
<evidence type="ECO:0000256" key="3">
    <source>
        <dbReference type="ARBA" id="ARBA00022898"/>
    </source>
</evidence>
<evidence type="ECO:0000256" key="6">
    <source>
        <dbReference type="PIRSR" id="PIRSR600821-50"/>
    </source>
</evidence>
<feature type="modified residue" description="N6-(pyridoxal phosphate)lysine" evidence="5 6">
    <location>
        <position position="47"/>
    </location>
</feature>
<comment type="cofactor">
    <cofactor evidence="2 5 6">
        <name>pyridoxal 5'-phosphate</name>
        <dbReference type="ChEBI" id="CHEBI:597326"/>
    </cofactor>
</comment>
<dbReference type="EC" id="5.1.1.1" evidence="5"/>
<gene>
    <name evidence="9" type="primary">alr</name>
    <name evidence="9" type="ORF">ENF32_04995</name>
</gene>
<dbReference type="InterPro" id="IPR029066">
    <property type="entry name" value="PLP-binding_barrel"/>
</dbReference>
<dbReference type="Pfam" id="PF01168">
    <property type="entry name" value="Ala_racemase_N"/>
    <property type="match status" value="1"/>
</dbReference>
<evidence type="ECO:0000256" key="1">
    <source>
        <dbReference type="ARBA" id="ARBA00000316"/>
    </source>
</evidence>
<dbReference type="EMBL" id="DQWS01000185">
    <property type="protein sequence ID" value="HDD53406.1"/>
    <property type="molecule type" value="Genomic_DNA"/>
</dbReference>
<feature type="active site" description="Proton acceptor; specific for D-alanine" evidence="5">
    <location>
        <position position="47"/>
    </location>
</feature>
<feature type="active site" description="Proton acceptor; specific for L-alanine" evidence="5">
    <location>
        <position position="273"/>
    </location>
</feature>
<comment type="pathway">
    <text evidence="5">Amino-acid biosynthesis; D-alanine biosynthesis; D-alanine from L-alanine: step 1/1.</text>
</comment>
<dbReference type="UniPathway" id="UPA00042">
    <property type="reaction ID" value="UER00497"/>
</dbReference>
<comment type="similarity">
    <text evidence="5">Belongs to the alanine racemase family.</text>
</comment>
<feature type="binding site" evidence="5 7">
    <location>
        <position position="145"/>
    </location>
    <ligand>
        <name>substrate</name>
    </ligand>
</feature>
<evidence type="ECO:0000256" key="2">
    <source>
        <dbReference type="ARBA" id="ARBA00001933"/>
    </source>
</evidence>
<protein>
    <recommendedName>
        <fullName evidence="5">Alanine racemase</fullName>
        <ecNumber evidence="5">5.1.1.1</ecNumber>
    </recommendedName>
</protein>
<dbReference type="SUPFAM" id="SSF51419">
    <property type="entry name" value="PLP-binding barrel"/>
    <property type="match status" value="1"/>
</dbReference>
<keyword evidence="3 5" id="KW-0663">Pyridoxal phosphate</keyword>
<dbReference type="InterPro" id="IPR001608">
    <property type="entry name" value="Ala_racemase_N"/>
</dbReference>
<dbReference type="Proteomes" id="UP000885690">
    <property type="component" value="Unassembled WGS sequence"/>
</dbReference>
<evidence type="ECO:0000259" key="8">
    <source>
        <dbReference type="SMART" id="SM01005"/>
    </source>
</evidence>
<dbReference type="FunFam" id="3.20.20.10:FF:000002">
    <property type="entry name" value="Alanine racemase"/>
    <property type="match status" value="1"/>
</dbReference>
<dbReference type="HAMAP" id="MF_01201">
    <property type="entry name" value="Ala_racemase"/>
    <property type="match status" value="1"/>
</dbReference>
<evidence type="ECO:0000256" key="4">
    <source>
        <dbReference type="ARBA" id="ARBA00023235"/>
    </source>
</evidence>
<keyword evidence="4 5" id="KW-0413">Isomerase</keyword>
<accession>A0A7C0Y904</accession>
<feature type="domain" description="Alanine racemase C-terminal" evidence="8">
    <location>
        <begin position="252"/>
        <end position="382"/>
    </location>
</feature>
<dbReference type="Gene3D" id="3.20.20.10">
    <property type="entry name" value="Alanine racemase"/>
    <property type="match status" value="1"/>
</dbReference>
<dbReference type="GO" id="GO:0005829">
    <property type="term" value="C:cytosol"/>
    <property type="evidence" value="ECO:0007669"/>
    <property type="project" value="TreeGrafter"/>
</dbReference>
<dbReference type="InterPro" id="IPR011079">
    <property type="entry name" value="Ala_racemase_C"/>
</dbReference>
<dbReference type="PANTHER" id="PTHR30511:SF0">
    <property type="entry name" value="ALANINE RACEMASE, CATABOLIC-RELATED"/>
    <property type="match status" value="1"/>
</dbReference>
<dbReference type="InterPro" id="IPR009006">
    <property type="entry name" value="Ala_racemase/Decarboxylase_C"/>
</dbReference>
<dbReference type="GO" id="GO:0008784">
    <property type="term" value="F:alanine racemase activity"/>
    <property type="evidence" value="ECO:0007669"/>
    <property type="project" value="UniProtKB-UniRule"/>
</dbReference>
<dbReference type="Gene3D" id="2.40.37.10">
    <property type="entry name" value="Lyase, Ornithine Decarboxylase, Chain A, domain 1"/>
    <property type="match status" value="1"/>
</dbReference>
<name>A0A7C0Y904_9BACT</name>
<comment type="caution">
    <text evidence="9">The sequence shown here is derived from an EMBL/GenBank/DDBJ whole genome shotgun (WGS) entry which is preliminary data.</text>
</comment>
<evidence type="ECO:0000256" key="5">
    <source>
        <dbReference type="HAMAP-Rule" id="MF_01201"/>
    </source>
</evidence>
<dbReference type="PANTHER" id="PTHR30511">
    <property type="entry name" value="ALANINE RACEMASE"/>
    <property type="match status" value="1"/>
</dbReference>
<dbReference type="SUPFAM" id="SSF50621">
    <property type="entry name" value="Alanine racemase C-terminal domain-like"/>
    <property type="match status" value="1"/>
</dbReference>
<sequence length="383" mass="42660">MSLLLKEDKLIFVGLIKVTIDRQVLRNNFREIKRLLPPSVSVGAVVKSQAYGHGMVECARVFAQEGARFLVVSLIDEGITLRESGLEEPVLLMGGIWPQEAQDCIRYGLTPVISGLQPLKALSRAATELNQEARVHIKVDTGMGRLGVPMEEWREFLDEALSYPGVVLEGLMSHFSVADSPENSDVAYTMQQMEVFKAIVEEVRKKLPHLKWIHLANSAATLQLPQTHWNLVRPGLGLYGGLRIPQINLQEAMEVSSRILHIKRVPGGRFLSYGRAFRTTRETLVAVVPVGYALGYLRSLSNRGEMLVRGERAPVIGRVCMDLTLLDVTHIPKVELGDPVILMGGKGKQRITVFEVAQWMDTITYEVFCILGGSHPGQREYVN</sequence>
<organism evidence="9">
    <name type="scientific">Thermosulfidibacter takaii</name>
    <dbReference type="NCBI Taxonomy" id="412593"/>
    <lineage>
        <taxon>Bacteria</taxon>
        <taxon>Pseudomonadati</taxon>
        <taxon>Thermosulfidibacterota</taxon>
        <taxon>Thermosulfidibacteria</taxon>
        <taxon>Thermosulfidibacterales</taxon>
        <taxon>Thermosulfidibacteraceae</taxon>
    </lineage>
</organism>
<reference evidence="9" key="1">
    <citation type="journal article" date="2020" name="mSystems">
        <title>Genome- and Community-Level Interaction Insights into Carbon Utilization and Element Cycling Functions of Hydrothermarchaeota in Hydrothermal Sediment.</title>
        <authorList>
            <person name="Zhou Z."/>
            <person name="Liu Y."/>
            <person name="Xu W."/>
            <person name="Pan J."/>
            <person name="Luo Z.H."/>
            <person name="Li M."/>
        </authorList>
    </citation>
    <scope>NUCLEOTIDE SEQUENCE [LARGE SCALE GENOMIC DNA]</scope>
    <source>
        <strain evidence="9">HyVt-115</strain>
    </source>
</reference>
<dbReference type="GO" id="GO:0030170">
    <property type="term" value="F:pyridoxal phosphate binding"/>
    <property type="evidence" value="ECO:0007669"/>
    <property type="project" value="UniProtKB-UniRule"/>
</dbReference>
<dbReference type="PRINTS" id="PR00992">
    <property type="entry name" value="ALARACEMASE"/>
</dbReference>
<comment type="catalytic activity">
    <reaction evidence="1 5">
        <text>L-alanine = D-alanine</text>
        <dbReference type="Rhea" id="RHEA:20249"/>
        <dbReference type="ChEBI" id="CHEBI:57416"/>
        <dbReference type="ChEBI" id="CHEBI:57972"/>
        <dbReference type="EC" id="5.1.1.1"/>
    </reaction>
</comment>